<evidence type="ECO:0000313" key="2">
    <source>
        <dbReference type="Proteomes" id="UP000305067"/>
    </source>
</evidence>
<reference evidence="1 2" key="1">
    <citation type="journal article" date="2019" name="Nat. Ecol. Evol.">
        <title>Megaphylogeny resolves global patterns of mushroom evolution.</title>
        <authorList>
            <person name="Varga T."/>
            <person name="Krizsan K."/>
            <person name="Foldi C."/>
            <person name="Dima B."/>
            <person name="Sanchez-Garcia M."/>
            <person name="Sanchez-Ramirez S."/>
            <person name="Szollosi G.J."/>
            <person name="Szarkandi J.G."/>
            <person name="Papp V."/>
            <person name="Albert L."/>
            <person name="Andreopoulos W."/>
            <person name="Angelini C."/>
            <person name="Antonin V."/>
            <person name="Barry K.W."/>
            <person name="Bougher N.L."/>
            <person name="Buchanan P."/>
            <person name="Buyck B."/>
            <person name="Bense V."/>
            <person name="Catcheside P."/>
            <person name="Chovatia M."/>
            <person name="Cooper J."/>
            <person name="Damon W."/>
            <person name="Desjardin D."/>
            <person name="Finy P."/>
            <person name="Geml J."/>
            <person name="Haridas S."/>
            <person name="Hughes K."/>
            <person name="Justo A."/>
            <person name="Karasinski D."/>
            <person name="Kautmanova I."/>
            <person name="Kiss B."/>
            <person name="Kocsube S."/>
            <person name="Kotiranta H."/>
            <person name="LaButti K.M."/>
            <person name="Lechner B.E."/>
            <person name="Liimatainen K."/>
            <person name="Lipzen A."/>
            <person name="Lukacs Z."/>
            <person name="Mihaltcheva S."/>
            <person name="Morgado L.N."/>
            <person name="Niskanen T."/>
            <person name="Noordeloos M.E."/>
            <person name="Ohm R.A."/>
            <person name="Ortiz-Santana B."/>
            <person name="Ovrebo C."/>
            <person name="Racz N."/>
            <person name="Riley R."/>
            <person name="Savchenko A."/>
            <person name="Shiryaev A."/>
            <person name="Soop K."/>
            <person name="Spirin V."/>
            <person name="Szebenyi C."/>
            <person name="Tomsovsky M."/>
            <person name="Tulloss R.E."/>
            <person name="Uehling J."/>
            <person name="Grigoriev I.V."/>
            <person name="Vagvolgyi C."/>
            <person name="Papp T."/>
            <person name="Martin F.M."/>
            <person name="Miettinen O."/>
            <person name="Hibbett D.S."/>
            <person name="Nagy L.G."/>
        </authorList>
    </citation>
    <scope>NUCLEOTIDE SEQUENCE [LARGE SCALE GENOMIC DNA]</scope>
    <source>
        <strain evidence="1 2">CBS 309.79</strain>
    </source>
</reference>
<dbReference type="EMBL" id="ML178816">
    <property type="protein sequence ID" value="TFL05588.1"/>
    <property type="molecule type" value="Genomic_DNA"/>
</dbReference>
<organism evidence="1 2">
    <name type="scientific">Pterulicium gracile</name>
    <dbReference type="NCBI Taxonomy" id="1884261"/>
    <lineage>
        <taxon>Eukaryota</taxon>
        <taxon>Fungi</taxon>
        <taxon>Dikarya</taxon>
        <taxon>Basidiomycota</taxon>
        <taxon>Agaricomycotina</taxon>
        <taxon>Agaricomycetes</taxon>
        <taxon>Agaricomycetidae</taxon>
        <taxon>Agaricales</taxon>
        <taxon>Pleurotineae</taxon>
        <taxon>Pterulaceae</taxon>
        <taxon>Pterulicium</taxon>
    </lineage>
</organism>
<dbReference type="PROSITE" id="PS51257">
    <property type="entry name" value="PROKAR_LIPOPROTEIN"/>
    <property type="match status" value="1"/>
</dbReference>
<dbReference type="AlphaFoldDB" id="A0A5C3QW30"/>
<dbReference type="Proteomes" id="UP000305067">
    <property type="component" value="Unassembled WGS sequence"/>
</dbReference>
<sequence>MSKLPFCTVWFFSGCQIQIYLQLCLFSRSRQCIISSCLPSLFPPTILPKPDAVRILIRAASLALHFFRTLHRIQTSELGITLLLTHPSAVQVLSH</sequence>
<name>A0A5C3QW30_9AGAR</name>
<accession>A0A5C3QW30</accession>
<evidence type="ECO:0000313" key="1">
    <source>
        <dbReference type="EMBL" id="TFL05588.1"/>
    </source>
</evidence>
<feature type="non-terminal residue" evidence="1">
    <location>
        <position position="95"/>
    </location>
</feature>
<proteinExistence type="predicted"/>
<protein>
    <submittedName>
        <fullName evidence="1">Uncharacterized protein</fullName>
    </submittedName>
</protein>
<keyword evidence="2" id="KW-1185">Reference proteome</keyword>
<gene>
    <name evidence="1" type="ORF">BDV98DRAFT_560285</name>
</gene>